<comment type="caution">
    <text evidence="1">The sequence shown here is derived from an EMBL/GenBank/DDBJ whole genome shotgun (WGS) entry which is preliminary data.</text>
</comment>
<reference evidence="1 2" key="1">
    <citation type="submission" date="2015-10" db="EMBL/GenBank/DDBJ databases">
        <authorList>
            <person name="Gilbert D.G."/>
        </authorList>
    </citation>
    <scope>NUCLEOTIDE SEQUENCE [LARGE SCALE GENOMIC DNA]</scope>
    <source>
        <strain evidence="1">FVVF132</strain>
    </source>
</reference>
<proteinExistence type="predicted"/>
<organism evidence="1 2">
    <name type="scientific">Amazona aestiva</name>
    <name type="common">Blue-fronted Amazon parrot</name>
    <dbReference type="NCBI Taxonomy" id="12930"/>
    <lineage>
        <taxon>Eukaryota</taxon>
        <taxon>Metazoa</taxon>
        <taxon>Chordata</taxon>
        <taxon>Craniata</taxon>
        <taxon>Vertebrata</taxon>
        <taxon>Euteleostomi</taxon>
        <taxon>Archelosauria</taxon>
        <taxon>Archosauria</taxon>
        <taxon>Dinosauria</taxon>
        <taxon>Saurischia</taxon>
        <taxon>Theropoda</taxon>
        <taxon>Coelurosauria</taxon>
        <taxon>Aves</taxon>
        <taxon>Neognathae</taxon>
        <taxon>Neoaves</taxon>
        <taxon>Telluraves</taxon>
        <taxon>Australaves</taxon>
        <taxon>Psittaciformes</taxon>
        <taxon>Psittacidae</taxon>
        <taxon>Amazona</taxon>
    </lineage>
</organism>
<evidence type="ECO:0000313" key="2">
    <source>
        <dbReference type="Proteomes" id="UP000051836"/>
    </source>
</evidence>
<keyword evidence="2" id="KW-1185">Reference proteome</keyword>
<dbReference type="EMBL" id="LMAW01002113">
    <property type="protein sequence ID" value="KQK81954.1"/>
    <property type="molecule type" value="Genomic_DNA"/>
</dbReference>
<sequence>MDVYKRVQYIPALLDRMKQANKNNPVTLYETAKAVDIGLPAIFSCSVSESPIANESMTCEAEGLSETMCCGTQEQLEEGVASGVALEI</sequence>
<dbReference type="AlphaFoldDB" id="A0A0Q3USU7"/>
<accession>A0A0Q3USU7</accession>
<protein>
    <submittedName>
        <fullName evidence="1">Uncharacterized protein</fullName>
    </submittedName>
</protein>
<evidence type="ECO:0000313" key="1">
    <source>
        <dbReference type="EMBL" id="KQK81954.1"/>
    </source>
</evidence>
<name>A0A0Q3USU7_AMAAE</name>
<gene>
    <name evidence="1" type="ORF">AAES_78864</name>
</gene>
<dbReference type="Proteomes" id="UP000051836">
    <property type="component" value="Unassembled WGS sequence"/>
</dbReference>